<evidence type="ECO:0000256" key="3">
    <source>
        <dbReference type="RuleBase" id="RU000363"/>
    </source>
</evidence>
<dbReference type="InterPro" id="IPR057326">
    <property type="entry name" value="KR_dom"/>
</dbReference>
<dbReference type="Proteomes" id="UP000231932">
    <property type="component" value="Chromosome"/>
</dbReference>
<dbReference type="EMBL" id="CP024955">
    <property type="protein sequence ID" value="ATY85395.1"/>
    <property type="molecule type" value="Genomic_DNA"/>
</dbReference>
<dbReference type="CDD" id="cd05233">
    <property type="entry name" value="SDR_c"/>
    <property type="match status" value="1"/>
</dbReference>
<feature type="domain" description="Ketoreductase" evidence="4">
    <location>
        <begin position="9"/>
        <end position="190"/>
    </location>
</feature>
<evidence type="ECO:0000313" key="5">
    <source>
        <dbReference type="EMBL" id="ATY85395.1"/>
    </source>
</evidence>
<keyword evidence="6" id="KW-1185">Reference proteome</keyword>
<dbReference type="PANTHER" id="PTHR44196:SF1">
    <property type="entry name" value="DEHYDROGENASE_REDUCTASE SDR FAMILY MEMBER 7B"/>
    <property type="match status" value="1"/>
</dbReference>
<dbReference type="InterPro" id="IPR036291">
    <property type="entry name" value="NAD(P)-bd_dom_sf"/>
</dbReference>
<name>A0A2K8N8G3_9BACL</name>
<gene>
    <name evidence="5" type="ORF">CVV65_11045</name>
</gene>
<reference evidence="6" key="1">
    <citation type="submission" date="2017-11" db="EMBL/GenBank/DDBJ databases">
        <title>Complete Genome Sequence of Kyrpidia sp. Strain EA-1, a thermophilic, hydrogen-oxidizing Bacterium, isolated from the Azores.</title>
        <authorList>
            <person name="Reiner J.E."/>
            <person name="Lapp C.J."/>
            <person name="Bunk B."/>
            <person name="Gescher J."/>
        </authorList>
    </citation>
    <scope>NUCLEOTIDE SEQUENCE [LARGE SCALE GENOMIC DNA]</scope>
    <source>
        <strain evidence="6">EA-1</strain>
    </source>
</reference>
<keyword evidence="2" id="KW-0560">Oxidoreductase</keyword>
<evidence type="ECO:0000313" key="6">
    <source>
        <dbReference type="Proteomes" id="UP000231932"/>
    </source>
</evidence>
<dbReference type="InterPro" id="IPR002347">
    <property type="entry name" value="SDR_fam"/>
</dbReference>
<dbReference type="GO" id="GO:0016020">
    <property type="term" value="C:membrane"/>
    <property type="evidence" value="ECO:0007669"/>
    <property type="project" value="TreeGrafter"/>
</dbReference>
<comment type="similarity">
    <text evidence="1 3">Belongs to the short-chain dehydrogenases/reductases (SDR) family.</text>
</comment>
<dbReference type="AlphaFoldDB" id="A0A2K8N8G3"/>
<dbReference type="SUPFAM" id="SSF51735">
    <property type="entry name" value="NAD(P)-binding Rossmann-fold domains"/>
    <property type="match status" value="1"/>
</dbReference>
<dbReference type="GO" id="GO:0019290">
    <property type="term" value="P:siderophore biosynthetic process"/>
    <property type="evidence" value="ECO:0007669"/>
    <property type="project" value="InterPro"/>
</dbReference>
<sequence length="289" mass="31178">MKVGFYDGRCVAIVGASRGIGQAVATRLSGEGAELILFARDRDGLLRAAETLPGKVHVFSVDVTSTEAASAMAEAVEQSLGRLDALIYSAGILPLAPVSGMLTEEFEQTMNVNFWGAVRAVQGLVPILGRGGMRSIVLLSSLSTHFPLPFFAAYCSSKMALRGFAASLRQELAPQGFHVGLVSPGPVDTAMVKGKLHTPLYRVPRWMPLLRPEDVSRAVDRVLRRRRAEAIVPGWLAPLAWLGLAQPSLVMGSYRFAVPGWEQAVREGMNRAIPGEVSPESRSFNQNHS</sequence>
<dbReference type="Gene3D" id="3.40.50.720">
    <property type="entry name" value="NAD(P)-binding Rossmann-like Domain"/>
    <property type="match status" value="1"/>
</dbReference>
<dbReference type="GO" id="GO:0008667">
    <property type="term" value="F:2,3-dihydro-2,3-dihydroxybenzoate dehydrogenase activity"/>
    <property type="evidence" value="ECO:0007669"/>
    <property type="project" value="InterPro"/>
</dbReference>
<dbReference type="KEGG" id="kyr:CVV65_11045"/>
<dbReference type="SMART" id="SM00822">
    <property type="entry name" value="PKS_KR"/>
    <property type="match status" value="1"/>
</dbReference>
<dbReference type="PRINTS" id="PR00080">
    <property type="entry name" value="SDRFAMILY"/>
</dbReference>
<evidence type="ECO:0000256" key="1">
    <source>
        <dbReference type="ARBA" id="ARBA00006484"/>
    </source>
</evidence>
<accession>A0A2K8N8G3</accession>
<dbReference type="Pfam" id="PF00106">
    <property type="entry name" value="adh_short"/>
    <property type="match status" value="1"/>
</dbReference>
<protein>
    <recommendedName>
        <fullName evidence="4">Ketoreductase domain-containing protein</fullName>
    </recommendedName>
</protein>
<dbReference type="PANTHER" id="PTHR44196">
    <property type="entry name" value="DEHYDROGENASE/REDUCTASE SDR FAMILY MEMBER 7B"/>
    <property type="match status" value="1"/>
</dbReference>
<proteinExistence type="inferred from homology"/>
<dbReference type="InterPro" id="IPR003560">
    <property type="entry name" value="DHB_DH"/>
</dbReference>
<organism evidence="5 6">
    <name type="scientific">Kyrpidia spormannii</name>
    <dbReference type="NCBI Taxonomy" id="2055160"/>
    <lineage>
        <taxon>Bacteria</taxon>
        <taxon>Bacillati</taxon>
        <taxon>Bacillota</taxon>
        <taxon>Bacilli</taxon>
        <taxon>Bacillales</taxon>
        <taxon>Alicyclobacillaceae</taxon>
        <taxon>Kyrpidia</taxon>
    </lineage>
</organism>
<evidence type="ECO:0000259" key="4">
    <source>
        <dbReference type="SMART" id="SM00822"/>
    </source>
</evidence>
<dbReference type="InterPro" id="IPR020904">
    <property type="entry name" value="Sc_DH/Rdtase_CS"/>
</dbReference>
<dbReference type="PROSITE" id="PS00061">
    <property type="entry name" value="ADH_SHORT"/>
    <property type="match status" value="1"/>
</dbReference>
<dbReference type="PRINTS" id="PR01397">
    <property type="entry name" value="DHBDHDRGNASE"/>
</dbReference>
<evidence type="ECO:0000256" key="2">
    <source>
        <dbReference type="ARBA" id="ARBA00023002"/>
    </source>
</evidence>